<comment type="caution">
    <text evidence="1">The sequence shown here is derived from an EMBL/GenBank/DDBJ whole genome shotgun (WGS) entry which is preliminary data.</text>
</comment>
<gene>
    <name evidence="1" type="ORF">IGM82_07085</name>
</gene>
<evidence type="ECO:0000313" key="1">
    <source>
        <dbReference type="EMBL" id="MBE1724168.1"/>
    </source>
</evidence>
<proteinExistence type="predicted"/>
<reference evidence="1 2" key="1">
    <citation type="submission" date="2020-09" db="EMBL/GenBank/DDBJ databases">
        <title>Bombella mellium and Bombella favum sp. nov., two novel species isolated from honey of Apis mellifera.</title>
        <authorList>
            <person name="Hilgarth M."/>
            <person name="Redwitz J."/>
            <person name="Ehrmann M.A."/>
            <person name="Vogel R.F."/>
            <person name="Jakob F."/>
        </authorList>
    </citation>
    <scope>NUCLEOTIDE SEQUENCE [LARGE SCALE GENOMIC DNA]</scope>
    <source>
        <strain evidence="1 2">MRM1</strain>
    </source>
</reference>
<evidence type="ECO:0000313" key="2">
    <source>
        <dbReference type="Proteomes" id="UP000599085"/>
    </source>
</evidence>
<protein>
    <submittedName>
        <fullName evidence="1">Uncharacterized protein</fullName>
    </submittedName>
</protein>
<keyword evidence="2" id="KW-1185">Reference proteome</keyword>
<dbReference type="Proteomes" id="UP000599085">
    <property type="component" value="Unassembled WGS sequence"/>
</dbReference>
<name>A0ABR9MQL0_9PROT</name>
<organism evidence="1 2">
    <name type="scientific">Bombella apis</name>
    <dbReference type="NCBI Taxonomy" id="1785988"/>
    <lineage>
        <taxon>Bacteria</taxon>
        <taxon>Pseudomonadati</taxon>
        <taxon>Pseudomonadota</taxon>
        <taxon>Alphaproteobacteria</taxon>
        <taxon>Acetobacterales</taxon>
        <taxon>Acetobacteraceae</taxon>
        <taxon>Bombella</taxon>
    </lineage>
</organism>
<accession>A0ABR9MQL0</accession>
<sequence>MAFISIIQKEEGRFLQVRMEMELSGDSSLFFWRIMDKRRAKGTKGRLVAACQQAQGQPCQ</sequence>
<dbReference type="RefSeq" id="WP_192848591.1">
    <property type="nucleotide sequence ID" value="NZ_JADAQV010000003.1"/>
</dbReference>
<dbReference type="EMBL" id="JADAQV010000003">
    <property type="protein sequence ID" value="MBE1724168.1"/>
    <property type="molecule type" value="Genomic_DNA"/>
</dbReference>